<evidence type="ECO:0000259" key="2">
    <source>
        <dbReference type="Pfam" id="PF25311"/>
    </source>
</evidence>
<protein>
    <recommendedName>
        <fullName evidence="2">WDGH domain-containing protein</fullName>
    </recommendedName>
</protein>
<name>A0ABV6AUR7_9DEIO</name>
<feature type="compositionally biased region" description="Basic and acidic residues" evidence="1">
    <location>
        <begin position="127"/>
        <end position="142"/>
    </location>
</feature>
<reference evidence="3 4" key="1">
    <citation type="submission" date="2024-09" db="EMBL/GenBank/DDBJ databases">
        <authorList>
            <person name="Sun Q."/>
            <person name="Mori K."/>
        </authorList>
    </citation>
    <scope>NUCLEOTIDE SEQUENCE [LARGE SCALE GENOMIC DNA]</scope>
    <source>
        <strain evidence="3 4">JCM 13503</strain>
    </source>
</reference>
<keyword evidence="4" id="KW-1185">Reference proteome</keyword>
<evidence type="ECO:0000256" key="1">
    <source>
        <dbReference type="SAM" id="MobiDB-lite"/>
    </source>
</evidence>
<dbReference type="RefSeq" id="WP_380005976.1">
    <property type="nucleotide sequence ID" value="NZ_JBHLYR010000013.1"/>
</dbReference>
<proteinExistence type="predicted"/>
<feature type="region of interest" description="Disordered" evidence="1">
    <location>
        <begin position="116"/>
        <end position="142"/>
    </location>
</feature>
<feature type="domain" description="WDGH" evidence="2">
    <location>
        <begin position="2"/>
        <end position="81"/>
    </location>
</feature>
<dbReference type="InterPro" id="IPR057362">
    <property type="entry name" value="WDGH"/>
</dbReference>
<accession>A0ABV6AUR7</accession>
<gene>
    <name evidence="3" type="ORF">ACFFLM_04520</name>
</gene>
<dbReference type="Pfam" id="PF25311">
    <property type="entry name" value="WDGH"/>
    <property type="match status" value="1"/>
</dbReference>
<evidence type="ECO:0000313" key="3">
    <source>
        <dbReference type="EMBL" id="MFB9991243.1"/>
    </source>
</evidence>
<comment type="caution">
    <text evidence="3">The sequence shown here is derived from an EMBL/GenBank/DDBJ whole genome shotgun (WGS) entry which is preliminary data.</text>
</comment>
<dbReference type="EMBL" id="JBHLYR010000013">
    <property type="protein sequence ID" value="MFB9991243.1"/>
    <property type="molecule type" value="Genomic_DNA"/>
</dbReference>
<evidence type="ECO:0000313" key="4">
    <source>
        <dbReference type="Proteomes" id="UP001589733"/>
    </source>
</evidence>
<organism evidence="3 4">
    <name type="scientific">Deinococcus oregonensis</name>
    <dbReference type="NCBI Taxonomy" id="1805970"/>
    <lineage>
        <taxon>Bacteria</taxon>
        <taxon>Thermotogati</taxon>
        <taxon>Deinococcota</taxon>
        <taxon>Deinococci</taxon>
        <taxon>Deinococcales</taxon>
        <taxon>Deinococcaceae</taxon>
        <taxon>Deinococcus</taxon>
    </lineage>
</organism>
<sequence length="142" mass="16182">MTDLYSERAALVAALSKLFPASLESDPEQPDWPVCIIDLPTGQVSWHIAQSDLHLFMHLPRETGRVWDGHTTPEKYDRLNALYEPLKLSHSGRVMASLNPAMALIIEAQERDFQEAQAASAAKRQKIREDSDARMDRLRSRW</sequence>
<dbReference type="Proteomes" id="UP001589733">
    <property type="component" value="Unassembled WGS sequence"/>
</dbReference>